<organism evidence="18">
    <name type="scientific">Brugia pahangi</name>
    <name type="common">Filarial nematode worm</name>
    <dbReference type="NCBI Taxonomy" id="6280"/>
    <lineage>
        <taxon>Eukaryota</taxon>
        <taxon>Metazoa</taxon>
        <taxon>Ecdysozoa</taxon>
        <taxon>Nematoda</taxon>
        <taxon>Chromadorea</taxon>
        <taxon>Rhabditida</taxon>
        <taxon>Spirurina</taxon>
        <taxon>Spiruromorpha</taxon>
        <taxon>Filarioidea</taxon>
        <taxon>Onchocercidae</taxon>
        <taxon>Brugia</taxon>
    </lineage>
</organism>
<dbReference type="GO" id="GO:0007189">
    <property type="term" value="P:adenylate cyclase-activating G protein-coupled receptor signaling pathway"/>
    <property type="evidence" value="ECO:0007669"/>
    <property type="project" value="TreeGrafter"/>
</dbReference>
<keyword evidence="10 14" id="KW-1133">Transmembrane helix</keyword>
<feature type="transmembrane region" description="Helical" evidence="14">
    <location>
        <begin position="733"/>
        <end position="758"/>
    </location>
</feature>
<dbReference type="GO" id="GO:0005524">
    <property type="term" value="F:ATP binding"/>
    <property type="evidence" value="ECO:0007669"/>
    <property type="project" value="UniProtKB-KW"/>
</dbReference>
<accession>A0A0N4T2Q2</accession>
<keyword evidence="6" id="KW-0479">Metal-binding</keyword>
<feature type="region of interest" description="Disordered" evidence="13">
    <location>
        <begin position="30"/>
        <end position="55"/>
    </location>
</feature>
<evidence type="ECO:0000256" key="10">
    <source>
        <dbReference type="ARBA" id="ARBA00022989"/>
    </source>
</evidence>
<dbReference type="GO" id="GO:0004016">
    <property type="term" value="F:adenylate cyclase activity"/>
    <property type="evidence" value="ECO:0007669"/>
    <property type="project" value="UniProtKB-EC"/>
</dbReference>
<reference evidence="18" key="1">
    <citation type="submission" date="2017-02" db="UniProtKB">
        <authorList>
            <consortium name="WormBaseParasite"/>
        </authorList>
    </citation>
    <scope>IDENTIFICATION</scope>
</reference>
<dbReference type="GO" id="GO:0046872">
    <property type="term" value="F:metal ion binding"/>
    <property type="evidence" value="ECO:0007669"/>
    <property type="project" value="UniProtKB-KW"/>
</dbReference>
<reference evidence="16 17" key="2">
    <citation type="submission" date="2018-11" db="EMBL/GenBank/DDBJ databases">
        <authorList>
            <consortium name="Pathogen Informatics"/>
        </authorList>
    </citation>
    <scope>NUCLEOTIDE SEQUENCE [LARGE SCALE GENOMIC DNA]</scope>
</reference>
<evidence type="ECO:0000256" key="9">
    <source>
        <dbReference type="ARBA" id="ARBA00022842"/>
    </source>
</evidence>
<keyword evidence="5 14" id="KW-0812">Transmembrane</keyword>
<dbReference type="PROSITE" id="PS50125">
    <property type="entry name" value="GUANYLATE_CYCLASE_2"/>
    <property type="match status" value="2"/>
</dbReference>
<comment type="subcellular location">
    <subcellularLocation>
        <location evidence="3">Membrane</location>
        <topology evidence="3">Multi-pass membrane protein</topology>
    </subcellularLocation>
</comment>
<keyword evidence="8" id="KW-0067">ATP-binding</keyword>
<dbReference type="GO" id="GO:0005886">
    <property type="term" value="C:plasma membrane"/>
    <property type="evidence" value="ECO:0007669"/>
    <property type="project" value="TreeGrafter"/>
</dbReference>
<dbReference type="InterPro" id="IPR001054">
    <property type="entry name" value="A/G_cyclase"/>
</dbReference>
<dbReference type="Pfam" id="PF00211">
    <property type="entry name" value="Guanylate_cyc"/>
    <property type="match status" value="2"/>
</dbReference>
<evidence type="ECO:0000256" key="13">
    <source>
        <dbReference type="SAM" id="MobiDB-lite"/>
    </source>
</evidence>
<dbReference type="Gene3D" id="3.30.70.1230">
    <property type="entry name" value="Nucleotide cyclase"/>
    <property type="match status" value="2"/>
</dbReference>
<dbReference type="SUPFAM" id="SSF55073">
    <property type="entry name" value="Nucleotide cyclase"/>
    <property type="match status" value="2"/>
</dbReference>
<evidence type="ECO:0000313" key="17">
    <source>
        <dbReference type="Proteomes" id="UP000278627"/>
    </source>
</evidence>
<dbReference type="PANTHER" id="PTHR45627:SF8">
    <property type="entry name" value="ADENYLATE CYCLASE TYPE 9"/>
    <property type="match status" value="1"/>
</dbReference>
<feature type="domain" description="Guanylate cyclase" evidence="15">
    <location>
        <begin position="996"/>
        <end position="1136"/>
    </location>
</feature>
<comment type="catalytic activity">
    <reaction evidence="2">
        <text>ATP = 3',5'-cyclic AMP + diphosphate</text>
        <dbReference type="Rhea" id="RHEA:15389"/>
        <dbReference type="ChEBI" id="CHEBI:30616"/>
        <dbReference type="ChEBI" id="CHEBI:33019"/>
        <dbReference type="ChEBI" id="CHEBI:58165"/>
        <dbReference type="EC" id="4.6.1.1"/>
    </reaction>
</comment>
<evidence type="ECO:0000256" key="11">
    <source>
        <dbReference type="ARBA" id="ARBA00023136"/>
    </source>
</evidence>
<dbReference type="GO" id="GO:0004383">
    <property type="term" value="F:guanylate cyclase activity"/>
    <property type="evidence" value="ECO:0007669"/>
    <property type="project" value="UniProtKB-EC"/>
</dbReference>
<evidence type="ECO:0000256" key="7">
    <source>
        <dbReference type="ARBA" id="ARBA00022741"/>
    </source>
</evidence>
<feature type="transmembrane region" description="Helical" evidence="14">
    <location>
        <begin position="847"/>
        <end position="868"/>
    </location>
</feature>
<dbReference type="CDD" id="cd07302">
    <property type="entry name" value="CHD"/>
    <property type="match status" value="2"/>
</dbReference>
<evidence type="ECO:0000256" key="14">
    <source>
        <dbReference type="SAM" id="Phobius"/>
    </source>
</evidence>
<sequence>MRNDEEDENMVDEAVSMLAAEAAAPVGIRGVTGSSASGSNGSQTPIPNGSSSEQHPITEVMTHGHSISPPHASFFERVSTRWWNPHFSSTALETQYWKCSFPQLRDRFRSGLVYICLSCILWIIYLEIFNHASLIHWVVLLIYTVVPLPLYLCICIGLIYSILFEMITAGSMSYGDTLGVKLILHFGINLLGVHLFILTQVRQRKTFLRVGQSLLARKDLEMETQLKDHMIQSVMPKKVADELLKETNVRRSSASQDAYLRTTSAESTKDHFQNTREANASTGTLLAPNVRKFRPFTMNLMTNVSIIFADIAGFTKMSSNKSASELVNLLNDLFGRFDYLCGLCNLEKISTLGDCYYCVAGCPEPRADHARCCVEMGLAMILAIQQFDEDRGQDVNMRVGIHTGKVLCGMVGMKRFKFDVFSNDVTLANEMESTGIAGRIHISEVTAKFLNNEYILEDGPDYAGMKTYFIAGRVRDMYSSMNKTNSCSNSVRDIFSTGSQINHSQISFRKIYNYLQRLTNKIKMMQTTSIPVERYSGNLKMKRLERKCESNSAQILHHSECLDKNANSKSPVIEKRRKSASLHALHPDDTKSFSIIDQLDSKMSRELLNGSSRRNSKSSGMQDSISDTFSCAGPIETAISYHQNAPSLTRFDTDDRAFDERLAIVIQNSDINFNRGFWMRNDWLNRWTLRFNEVNIEERYRAHFAESADHQWPSCDVGRCKNASQTDNSDLHYHYSGVFIDVLVAGMLLVICAVAILISGMLNTIFIIYFTISLIATVLIIIVIGIPLIRRQTIFPFVNLWTPRHITGMVLILLPAGVALTVAPLCDDIIAQEYACISPNLLTQRILFSYIFLVALFAHCNFSQLSAWPKTAEALLVGIVFLWLTYVCQYRIGTLVDKSSSNSNIGQRSCNGTVPFWASGRFGSPINLPEICIDVFLFEAAFRMSFFGDVQAQRDMRQMQAVRDQADWLLTNIIPQHAIDSLKSSIRYSKNHALTAVLFATITNWNEMYEETFEGGREFLRVLNEIIGDFDELLDRPDFSQVEKIKTIGPTYMAAAGLNPDKRRSAQHPYEHLYQLMEFAIGLQQQLNYFNQDLLNFDFVCKIGYNIGPVTAGVIGTTKLYYDIWGDTVNIASRMYSTGVQNRIQVSQKTRDLLCDRYDFEYRDHIEVKGVDGGMDTYLLVGRKGEPPVNFTLASTF</sequence>
<evidence type="ECO:0000313" key="16">
    <source>
        <dbReference type="EMBL" id="VDN83638.1"/>
    </source>
</evidence>
<dbReference type="InterPro" id="IPR029787">
    <property type="entry name" value="Nucleotide_cyclase"/>
</dbReference>
<dbReference type="SMART" id="SM00044">
    <property type="entry name" value="CYCc"/>
    <property type="match status" value="2"/>
</dbReference>
<evidence type="ECO:0000256" key="5">
    <source>
        <dbReference type="ARBA" id="ARBA00022692"/>
    </source>
</evidence>
<evidence type="ECO:0000259" key="15">
    <source>
        <dbReference type="PROSITE" id="PS50125"/>
    </source>
</evidence>
<keyword evidence="9" id="KW-0460">Magnesium</keyword>
<feature type="transmembrane region" description="Helical" evidence="14">
    <location>
        <begin position="134"/>
        <end position="161"/>
    </location>
</feature>
<evidence type="ECO:0000256" key="6">
    <source>
        <dbReference type="ARBA" id="ARBA00022723"/>
    </source>
</evidence>
<dbReference type="EC" id="4.6.1.1" evidence="4"/>
<keyword evidence="11 14" id="KW-0472">Membrane</keyword>
<feature type="domain" description="Guanylate cyclase" evidence="15">
    <location>
        <begin position="305"/>
        <end position="432"/>
    </location>
</feature>
<evidence type="ECO:0000256" key="12">
    <source>
        <dbReference type="ARBA" id="ARBA00023239"/>
    </source>
</evidence>
<dbReference type="WBParaSite" id="BPAG_0000248201-mRNA-1">
    <property type="protein sequence ID" value="BPAG_0000248201-mRNA-1"/>
    <property type="gene ID" value="BPAG_0000248201"/>
</dbReference>
<feature type="compositionally biased region" description="Polar residues" evidence="13">
    <location>
        <begin position="32"/>
        <end position="55"/>
    </location>
</feature>
<dbReference type="FunFam" id="3.30.70.1230:FF:000008">
    <property type="entry name" value="Adenylate cyclase type 9"/>
    <property type="match status" value="1"/>
</dbReference>
<dbReference type="AlphaFoldDB" id="A0A0N4T2Q2"/>
<feature type="transmembrane region" description="Helical" evidence="14">
    <location>
        <begin position="182"/>
        <end position="201"/>
    </location>
</feature>
<keyword evidence="12" id="KW-0456">Lyase</keyword>
<dbReference type="PANTHER" id="PTHR45627">
    <property type="entry name" value="ADENYLATE CYCLASE TYPE 1"/>
    <property type="match status" value="1"/>
</dbReference>
<evidence type="ECO:0000256" key="3">
    <source>
        <dbReference type="ARBA" id="ARBA00004141"/>
    </source>
</evidence>
<feature type="transmembrane region" description="Helical" evidence="14">
    <location>
        <begin position="806"/>
        <end position="826"/>
    </location>
</feature>
<gene>
    <name evidence="16" type="ORF">BPAG_LOCUS2452</name>
</gene>
<evidence type="ECO:0000256" key="2">
    <source>
        <dbReference type="ARBA" id="ARBA00001593"/>
    </source>
</evidence>
<dbReference type="STRING" id="6280.A0A0N4T2Q2"/>
<proteinExistence type="predicted"/>
<dbReference type="Proteomes" id="UP000278627">
    <property type="component" value="Unassembled WGS sequence"/>
</dbReference>
<name>A0A0N4T2Q2_BRUPA</name>
<comment type="catalytic activity">
    <reaction evidence="1">
        <text>GTP = 3',5'-cyclic GMP + diphosphate</text>
        <dbReference type="Rhea" id="RHEA:13665"/>
        <dbReference type="ChEBI" id="CHEBI:33019"/>
        <dbReference type="ChEBI" id="CHEBI:37565"/>
        <dbReference type="ChEBI" id="CHEBI:57746"/>
        <dbReference type="EC" id="4.6.1.2"/>
    </reaction>
</comment>
<evidence type="ECO:0000256" key="8">
    <source>
        <dbReference type="ARBA" id="ARBA00022840"/>
    </source>
</evidence>
<protein>
    <recommendedName>
        <fullName evidence="4">adenylate cyclase</fullName>
        <ecNumber evidence="4">4.6.1.1</ecNumber>
    </recommendedName>
</protein>
<evidence type="ECO:0000313" key="18">
    <source>
        <dbReference type="WBParaSite" id="BPAG_0000248201-mRNA-1"/>
    </source>
</evidence>
<dbReference type="GO" id="GO:0035556">
    <property type="term" value="P:intracellular signal transduction"/>
    <property type="evidence" value="ECO:0007669"/>
    <property type="project" value="InterPro"/>
</dbReference>
<dbReference type="EMBL" id="UZAD01000362">
    <property type="protein sequence ID" value="VDN83638.1"/>
    <property type="molecule type" value="Genomic_DNA"/>
</dbReference>
<evidence type="ECO:0000256" key="1">
    <source>
        <dbReference type="ARBA" id="ARBA00001436"/>
    </source>
</evidence>
<evidence type="ECO:0000256" key="4">
    <source>
        <dbReference type="ARBA" id="ARBA00012201"/>
    </source>
</evidence>
<feature type="transmembrane region" description="Helical" evidence="14">
    <location>
        <begin position="111"/>
        <end position="128"/>
    </location>
</feature>
<keyword evidence="17" id="KW-1185">Reference proteome</keyword>
<keyword evidence="7" id="KW-0547">Nucleotide-binding</keyword>
<feature type="transmembrane region" description="Helical" evidence="14">
    <location>
        <begin position="765"/>
        <end position="786"/>
    </location>
</feature>